<feature type="transmembrane region" description="Helical" evidence="1">
    <location>
        <begin position="106"/>
        <end position="127"/>
    </location>
</feature>
<keyword evidence="1" id="KW-0472">Membrane</keyword>
<dbReference type="Pfam" id="PF01569">
    <property type="entry name" value="PAP2"/>
    <property type="match status" value="1"/>
</dbReference>
<keyword evidence="4" id="KW-1185">Reference proteome</keyword>
<reference evidence="3 4" key="1">
    <citation type="journal article" date="2009" name="J. Bacteriol.">
        <title>Complete genome sequence of Robiginitalea biformata HTCC2501.</title>
        <authorList>
            <person name="Oh H.M."/>
            <person name="Giovannoni S.J."/>
            <person name="Lee K."/>
            <person name="Ferriera S."/>
            <person name="Johnson J."/>
            <person name="Cho J.C."/>
        </authorList>
    </citation>
    <scope>NUCLEOTIDE SEQUENCE [LARGE SCALE GENOMIC DNA]</scope>
    <source>
        <strain evidence="4">ATCC BAA-864 / HTCC2501 / KCTC 12146</strain>
    </source>
</reference>
<feature type="transmembrane region" description="Helical" evidence="1">
    <location>
        <begin position="134"/>
        <end position="153"/>
    </location>
</feature>
<evidence type="ECO:0000313" key="4">
    <source>
        <dbReference type="Proteomes" id="UP000009049"/>
    </source>
</evidence>
<dbReference type="InterPro" id="IPR036938">
    <property type="entry name" value="PAP2/HPO_sf"/>
</dbReference>
<protein>
    <submittedName>
        <fullName evidence="3">Putative membrane-associated phospholipid phosphatase</fullName>
    </submittedName>
</protein>
<dbReference type="OrthoDB" id="9789113at2"/>
<feature type="transmembrane region" description="Helical" evidence="1">
    <location>
        <begin position="26"/>
        <end position="49"/>
    </location>
</feature>
<evidence type="ECO:0000256" key="1">
    <source>
        <dbReference type="SAM" id="Phobius"/>
    </source>
</evidence>
<evidence type="ECO:0000259" key="2">
    <source>
        <dbReference type="SMART" id="SM00014"/>
    </source>
</evidence>
<feature type="transmembrane region" description="Helical" evidence="1">
    <location>
        <begin position="56"/>
        <end position="75"/>
    </location>
</feature>
<accession>A4CPD8</accession>
<dbReference type="RefSeq" id="WP_015755695.1">
    <property type="nucleotide sequence ID" value="NC_013222.1"/>
</dbReference>
<dbReference type="AlphaFoldDB" id="A4CPD8"/>
<dbReference type="PANTHER" id="PTHR14969:SF13">
    <property type="entry name" value="AT30094P"/>
    <property type="match status" value="1"/>
</dbReference>
<dbReference type="SMART" id="SM00014">
    <property type="entry name" value="acidPPc"/>
    <property type="match status" value="1"/>
</dbReference>
<dbReference type="HOGENOM" id="CLU_072573_10_0_10"/>
<name>A4CPD8_ROBBH</name>
<keyword evidence="1" id="KW-0812">Transmembrane</keyword>
<organism evidence="3 4">
    <name type="scientific">Robiginitalea biformata (strain ATCC BAA-864 / DSM 15991 / KCTC 12146 / HTCC2501)</name>
    <dbReference type="NCBI Taxonomy" id="313596"/>
    <lineage>
        <taxon>Bacteria</taxon>
        <taxon>Pseudomonadati</taxon>
        <taxon>Bacteroidota</taxon>
        <taxon>Flavobacteriia</taxon>
        <taxon>Flavobacteriales</taxon>
        <taxon>Flavobacteriaceae</taxon>
        <taxon>Robiginitalea</taxon>
    </lineage>
</organism>
<dbReference type="Gene3D" id="1.20.144.10">
    <property type="entry name" value="Phosphatidic acid phosphatase type 2/haloperoxidase"/>
    <property type="match status" value="1"/>
</dbReference>
<keyword evidence="1" id="KW-1133">Transmembrane helix</keyword>
<dbReference type="InterPro" id="IPR000326">
    <property type="entry name" value="PAP2/HPO"/>
</dbReference>
<dbReference type="STRING" id="313596.RB2501_02505"/>
<sequence>MLERILKWDQETFIYLNGLGIERYDAFWSGVTDIDTWIPLFVLFFLLILKKFPLRQALLMCGITVLLVLWIVWFTDFTKEYVARLRPNNNEEINTLIRILRSPTNFSFFSGHAASSFSVTTLIVLFLRSQYRWVYLFYIWPLLFAFSRIYVGVHYPVDILVGAGVGFLTGWGFYLIYRLTAPYIPSGRPVSGA</sequence>
<gene>
    <name evidence="3" type="ordered locus">RB2501_02505</name>
</gene>
<dbReference type="Proteomes" id="UP000009049">
    <property type="component" value="Chromosome"/>
</dbReference>
<evidence type="ECO:0000313" key="3">
    <source>
        <dbReference type="EMBL" id="EAR14259.1"/>
    </source>
</evidence>
<dbReference type="KEGG" id="rbi:RB2501_02505"/>
<dbReference type="PANTHER" id="PTHR14969">
    <property type="entry name" value="SPHINGOSINE-1-PHOSPHATE PHOSPHOHYDROLASE"/>
    <property type="match status" value="1"/>
</dbReference>
<dbReference type="EMBL" id="CP001712">
    <property type="protein sequence ID" value="EAR14259.1"/>
    <property type="molecule type" value="Genomic_DNA"/>
</dbReference>
<dbReference type="SUPFAM" id="SSF48317">
    <property type="entry name" value="Acid phosphatase/Vanadium-dependent haloperoxidase"/>
    <property type="match status" value="1"/>
</dbReference>
<feature type="domain" description="Phosphatidic acid phosphatase type 2/haloperoxidase" evidence="2">
    <location>
        <begin position="61"/>
        <end position="174"/>
    </location>
</feature>
<feature type="transmembrane region" description="Helical" evidence="1">
    <location>
        <begin position="159"/>
        <end position="177"/>
    </location>
</feature>
<dbReference type="eggNOG" id="COG0671">
    <property type="taxonomic scope" value="Bacteria"/>
</dbReference>
<proteinExistence type="predicted"/>